<evidence type="ECO:0000313" key="1">
    <source>
        <dbReference type="EMBL" id="MBC8547529.1"/>
    </source>
</evidence>
<organism evidence="1 2">
    <name type="scientific">Ligaoa zhengdingensis</name>
    <dbReference type="NCBI Taxonomy" id="2763658"/>
    <lineage>
        <taxon>Bacteria</taxon>
        <taxon>Bacillati</taxon>
        <taxon>Bacillota</taxon>
        <taxon>Clostridia</taxon>
        <taxon>Eubacteriales</taxon>
        <taxon>Oscillospiraceae</taxon>
        <taxon>Ligaoa</taxon>
    </lineage>
</organism>
<comment type="caution">
    <text evidence="1">The sequence shown here is derived from an EMBL/GenBank/DDBJ whole genome shotgun (WGS) entry which is preliminary data.</text>
</comment>
<accession>A0A926E1U2</accession>
<name>A0A926E1U2_9FIRM</name>
<keyword evidence="2" id="KW-1185">Reference proteome</keyword>
<proteinExistence type="predicted"/>
<sequence>MNCENLFCIYWEDGRCTLRDISLDISGSCTDCICVSLPEELLAQKRAELLARLDADLAMQEHGETGRVPPLTARP</sequence>
<dbReference type="EMBL" id="JACRST010000023">
    <property type="protein sequence ID" value="MBC8547529.1"/>
    <property type="molecule type" value="Genomic_DNA"/>
</dbReference>
<dbReference type="Proteomes" id="UP000653127">
    <property type="component" value="Unassembled WGS sequence"/>
</dbReference>
<evidence type="ECO:0000313" key="2">
    <source>
        <dbReference type="Proteomes" id="UP000653127"/>
    </source>
</evidence>
<protein>
    <submittedName>
        <fullName evidence="1">Uncharacterized protein</fullName>
    </submittedName>
</protein>
<dbReference type="RefSeq" id="WP_249283570.1">
    <property type="nucleotide sequence ID" value="NZ_JACRST010000023.1"/>
</dbReference>
<reference evidence="1" key="1">
    <citation type="submission" date="2020-08" db="EMBL/GenBank/DDBJ databases">
        <title>Genome public.</title>
        <authorList>
            <person name="Liu C."/>
            <person name="Sun Q."/>
        </authorList>
    </citation>
    <scope>NUCLEOTIDE SEQUENCE</scope>
    <source>
        <strain evidence="1">NSJ-31</strain>
    </source>
</reference>
<gene>
    <name evidence="1" type="ORF">H8711_11390</name>
</gene>
<dbReference type="AlphaFoldDB" id="A0A926E1U2"/>